<organism evidence="1">
    <name type="scientific">hydrothermal vent metagenome</name>
    <dbReference type="NCBI Taxonomy" id="652676"/>
    <lineage>
        <taxon>unclassified sequences</taxon>
        <taxon>metagenomes</taxon>
        <taxon>ecological metagenomes</taxon>
    </lineage>
</organism>
<accession>A0A3B0XHQ3</accession>
<protein>
    <submittedName>
        <fullName evidence="1">Uncharacterized protein</fullName>
    </submittedName>
</protein>
<reference evidence="1" key="1">
    <citation type="submission" date="2018-06" db="EMBL/GenBank/DDBJ databases">
        <authorList>
            <person name="Zhirakovskaya E."/>
        </authorList>
    </citation>
    <scope>NUCLEOTIDE SEQUENCE</scope>
</reference>
<name>A0A3B0XHQ3_9ZZZZ</name>
<dbReference type="AlphaFoldDB" id="A0A3B0XHQ3"/>
<evidence type="ECO:0000313" key="1">
    <source>
        <dbReference type="EMBL" id="VAW55514.1"/>
    </source>
</evidence>
<proteinExistence type="predicted"/>
<dbReference type="EMBL" id="UOFF01000097">
    <property type="protein sequence ID" value="VAW55514.1"/>
    <property type="molecule type" value="Genomic_DNA"/>
</dbReference>
<feature type="non-terminal residue" evidence="1">
    <location>
        <position position="26"/>
    </location>
</feature>
<gene>
    <name evidence="1" type="ORF">MNBD_GAMMA07-1207</name>
</gene>
<sequence length="26" mass="2896">MNNATTSTPERSNMSLWILVSSFVIP</sequence>